<feature type="non-terminal residue" evidence="2">
    <location>
        <position position="1"/>
    </location>
</feature>
<feature type="compositionally biased region" description="Basic and acidic residues" evidence="1">
    <location>
        <begin position="134"/>
        <end position="187"/>
    </location>
</feature>
<name>A0ABR0M6E3_9PEZI</name>
<feature type="compositionally biased region" description="Polar residues" evidence="1">
    <location>
        <begin position="23"/>
        <end position="46"/>
    </location>
</feature>
<feature type="compositionally biased region" description="Polar residues" evidence="1">
    <location>
        <begin position="273"/>
        <end position="288"/>
    </location>
</feature>
<feature type="compositionally biased region" description="Basic and acidic residues" evidence="1">
    <location>
        <begin position="195"/>
        <end position="218"/>
    </location>
</feature>
<keyword evidence="3" id="KW-1185">Reference proteome</keyword>
<sequence>LDDVILGPPKTSFASASAVRNPAKSSESNGKPTQTTQFDETSNNDRTNFRDRFFKERDNDRTRDRLSVTNGRRVGRDDAEGWTSVKPRKSFGHDDGERMQRNGDRSRQQNGNQRERDGEFDNENTGRRNVAGRVKFEQPWLREENNLRSREVEENREMVKDRGWRDRERDKDRRNDREWTRGIRTEQDPEWMDESAEKNDKNQAHTQEDFQRWKERMKAGATPAEEKEEPVAEPVLSVKEVPALSMPVTPLATDVNPEKMFGHFGDRKPSETLGKSSTLLSNSQSAKPKSSRFAGFFAPKEEKPRAQAEALLPTATTA</sequence>
<feature type="compositionally biased region" description="Basic and acidic residues" evidence="1">
    <location>
        <begin position="91"/>
        <end position="119"/>
    </location>
</feature>
<dbReference type="InterPro" id="IPR046784">
    <property type="entry name" value="Eap1"/>
</dbReference>
<evidence type="ECO:0000313" key="3">
    <source>
        <dbReference type="Proteomes" id="UP001357485"/>
    </source>
</evidence>
<dbReference type="Proteomes" id="UP001357485">
    <property type="component" value="Unassembled WGS sequence"/>
</dbReference>
<evidence type="ECO:0000313" key="2">
    <source>
        <dbReference type="EMBL" id="KAK5281315.1"/>
    </source>
</evidence>
<feature type="non-terminal residue" evidence="2">
    <location>
        <position position="318"/>
    </location>
</feature>
<protein>
    <recommendedName>
        <fullName evidence="4">Btz domain-containing protein</fullName>
    </recommendedName>
</protein>
<dbReference type="EMBL" id="JAVRRA010001178">
    <property type="protein sequence ID" value="KAK5281315.1"/>
    <property type="molecule type" value="Genomic_DNA"/>
</dbReference>
<proteinExistence type="predicted"/>
<gene>
    <name evidence="2" type="ORF">LTR16_006351</name>
</gene>
<feature type="region of interest" description="Disordered" evidence="1">
    <location>
        <begin position="249"/>
        <end position="318"/>
    </location>
</feature>
<evidence type="ECO:0008006" key="4">
    <source>
        <dbReference type="Google" id="ProtNLM"/>
    </source>
</evidence>
<feature type="region of interest" description="Disordered" evidence="1">
    <location>
        <begin position="1"/>
        <end position="233"/>
    </location>
</feature>
<dbReference type="Pfam" id="PF20566">
    <property type="entry name" value="Eap1"/>
    <property type="match status" value="1"/>
</dbReference>
<comment type="caution">
    <text evidence="2">The sequence shown here is derived from an EMBL/GenBank/DDBJ whole genome shotgun (WGS) entry which is preliminary data.</text>
</comment>
<feature type="compositionally biased region" description="Basic and acidic residues" evidence="1">
    <location>
        <begin position="256"/>
        <end position="270"/>
    </location>
</feature>
<feature type="compositionally biased region" description="Basic and acidic residues" evidence="1">
    <location>
        <begin position="47"/>
        <end position="66"/>
    </location>
</feature>
<organism evidence="2 3">
    <name type="scientific">Cryomyces antarcticus</name>
    <dbReference type="NCBI Taxonomy" id="329879"/>
    <lineage>
        <taxon>Eukaryota</taxon>
        <taxon>Fungi</taxon>
        <taxon>Dikarya</taxon>
        <taxon>Ascomycota</taxon>
        <taxon>Pezizomycotina</taxon>
        <taxon>Dothideomycetes</taxon>
        <taxon>Dothideomycetes incertae sedis</taxon>
        <taxon>Cryomyces</taxon>
    </lineage>
</organism>
<accession>A0ABR0M6E3</accession>
<evidence type="ECO:0000256" key="1">
    <source>
        <dbReference type="SAM" id="MobiDB-lite"/>
    </source>
</evidence>
<reference evidence="2 3" key="1">
    <citation type="submission" date="2023-08" db="EMBL/GenBank/DDBJ databases">
        <title>Black Yeasts Isolated from many extreme environments.</title>
        <authorList>
            <person name="Coleine C."/>
            <person name="Stajich J.E."/>
            <person name="Selbmann L."/>
        </authorList>
    </citation>
    <scope>NUCLEOTIDE SEQUENCE [LARGE SCALE GENOMIC DNA]</scope>
    <source>
        <strain evidence="2 3">CCFEE 536</strain>
    </source>
</reference>